<dbReference type="AlphaFoldDB" id="A0A371EQF7"/>
<dbReference type="EMBL" id="QJKJ01012600">
    <property type="protein sequence ID" value="RDX68301.1"/>
    <property type="molecule type" value="Genomic_DNA"/>
</dbReference>
<gene>
    <name evidence="1" type="ORF">CR513_52727</name>
</gene>
<evidence type="ECO:0000313" key="2">
    <source>
        <dbReference type="Proteomes" id="UP000257109"/>
    </source>
</evidence>
<reference evidence="1" key="1">
    <citation type="submission" date="2018-05" db="EMBL/GenBank/DDBJ databases">
        <title>Draft genome of Mucuna pruriens seed.</title>
        <authorList>
            <person name="Nnadi N.E."/>
            <person name="Vos R."/>
            <person name="Hasami M.H."/>
            <person name="Devisetty U.K."/>
            <person name="Aguiy J.C."/>
        </authorList>
    </citation>
    <scope>NUCLEOTIDE SEQUENCE [LARGE SCALE GENOMIC DNA]</scope>
    <source>
        <strain evidence="1">JCA_2017</strain>
    </source>
</reference>
<proteinExistence type="predicted"/>
<sequence>MPSQSHTSDSTATVPTPLSYPQSSSLIFGRSQRLQKAYLENLEENFVNTKSLMLGAQRPKDTSLGRLKSTETYVSEVIFKKKDEIRSKARLVANFLYGALEEIIYVQQLEGFVVPNKTYHVYTSDYDNCVYHRNLSHDSYVQLFFFYVDDMLIACKYQTKINTMKI</sequence>
<name>A0A371EQF7_MUCPR</name>
<feature type="non-terminal residue" evidence="1">
    <location>
        <position position="1"/>
    </location>
</feature>
<comment type="caution">
    <text evidence="1">The sequence shown here is derived from an EMBL/GenBank/DDBJ whole genome shotgun (WGS) entry which is preliminary data.</text>
</comment>
<protein>
    <recommendedName>
        <fullName evidence="3">Reverse transcriptase Ty1/copia-type domain-containing protein</fullName>
    </recommendedName>
</protein>
<dbReference type="Proteomes" id="UP000257109">
    <property type="component" value="Unassembled WGS sequence"/>
</dbReference>
<evidence type="ECO:0000313" key="1">
    <source>
        <dbReference type="EMBL" id="RDX68301.1"/>
    </source>
</evidence>
<organism evidence="1 2">
    <name type="scientific">Mucuna pruriens</name>
    <name type="common">Velvet bean</name>
    <name type="synonym">Dolichos pruriens</name>
    <dbReference type="NCBI Taxonomy" id="157652"/>
    <lineage>
        <taxon>Eukaryota</taxon>
        <taxon>Viridiplantae</taxon>
        <taxon>Streptophyta</taxon>
        <taxon>Embryophyta</taxon>
        <taxon>Tracheophyta</taxon>
        <taxon>Spermatophyta</taxon>
        <taxon>Magnoliopsida</taxon>
        <taxon>eudicotyledons</taxon>
        <taxon>Gunneridae</taxon>
        <taxon>Pentapetalae</taxon>
        <taxon>rosids</taxon>
        <taxon>fabids</taxon>
        <taxon>Fabales</taxon>
        <taxon>Fabaceae</taxon>
        <taxon>Papilionoideae</taxon>
        <taxon>50 kb inversion clade</taxon>
        <taxon>NPAAA clade</taxon>
        <taxon>indigoferoid/millettioid clade</taxon>
        <taxon>Phaseoleae</taxon>
        <taxon>Mucuna</taxon>
    </lineage>
</organism>
<keyword evidence="2" id="KW-1185">Reference proteome</keyword>
<evidence type="ECO:0008006" key="3">
    <source>
        <dbReference type="Google" id="ProtNLM"/>
    </source>
</evidence>
<accession>A0A371EQF7</accession>